<evidence type="ECO:0000259" key="6">
    <source>
        <dbReference type="Pfam" id="PF02518"/>
    </source>
</evidence>
<dbReference type="GO" id="GO:0000160">
    <property type="term" value="P:phosphorelay signal transduction system"/>
    <property type="evidence" value="ECO:0007669"/>
    <property type="project" value="UniProtKB-KW"/>
</dbReference>
<dbReference type="AlphaFoldDB" id="A0A840EUP3"/>
<evidence type="ECO:0000256" key="1">
    <source>
        <dbReference type="ARBA" id="ARBA00022679"/>
    </source>
</evidence>
<dbReference type="Proteomes" id="UP000551501">
    <property type="component" value="Unassembled WGS sequence"/>
</dbReference>
<feature type="domain" description="Histidine kinase/HSP90-like ATPase" evidence="6">
    <location>
        <begin position="317"/>
        <end position="405"/>
    </location>
</feature>
<evidence type="ECO:0000256" key="3">
    <source>
        <dbReference type="ARBA" id="ARBA00023012"/>
    </source>
</evidence>
<dbReference type="PANTHER" id="PTHR24421:SF61">
    <property type="entry name" value="OXYGEN SENSOR HISTIDINE KINASE NREB"/>
    <property type="match status" value="1"/>
</dbReference>
<feature type="transmembrane region" description="Helical" evidence="5">
    <location>
        <begin position="98"/>
        <end position="119"/>
    </location>
</feature>
<dbReference type="GO" id="GO:0016301">
    <property type="term" value="F:kinase activity"/>
    <property type="evidence" value="ECO:0007669"/>
    <property type="project" value="UniProtKB-KW"/>
</dbReference>
<protein>
    <submittedName>
        <fullName evidence="7">Two-component sensor histidine kinase</fullName>
    </submittedName>
</protein>
<name>A0A840EUP3_9ACTN</name>
<feature type="region of interest" description="Disordered" evidence="4">
    <location>
        <begin position="1"/>
        <end position="28"/>
    </location>
</feature>
<dbReference type="Gene3D" id="3.30.565.10">
    <property type="entry name" value="Histidine kinase-like ATPase, C-terminal domain"/>
    <property type="match status" value="1"/>
</dbReference>
<comment type="caution">
    <text evidence="7">The sequence shown here is derived from an EMBL/GenBank/DDBJ whole genome shotgun (WGS) entry which is preliminary data.</text>
</comment>
<keyword evidence="8" id="KW-1185">Reference proteome</keyword>
<feature type="compositionally biased region" description="Basic and acidic residues" evidence="4">
    <location>
        <begin position="13"/>
        <end position="27"/>
    </location>
</feature>
<sequence length="409" mass="42215">MTVGSLLGRGARRRTEGADRGRLRGEARLGGPTDSDRIVIVISTILGVGYLVYAGVSLPVMIEEAAGVVAGWYPAFCIVVVFAPGLALFGVRWARRPAVVGSAVALACPAATLVAAAVWVLAGTGDSVDPAVWMLDFAGLPAVAVAVARPMREALVALVMCKAAAVAVALAHSPTTDVGAMMREGAFGMLFTSAFVYITAMVVRAGSALDSSRCEAADLTAVGVRNAELARIDGLIHDHVISTLVAVTADPADPRVVEAAQAALARLDALAADDGDDEVIAETELVARIRTAVDPSVATVVDVSRDLDGCYPVAVGRSLAEAVGEAVRNSRIHAGEHAECVVAIEVTGDRVAVTVADDGVGFDPSTVAIDRLGLALSVRRRMGSLEGGRAHVRSSPGRGTTVELEWIRP</sequence>
<evidence type="ECO:0000256" key="5">
    <source>
        <dbReference type="SAM" id="Phobius"/>
    </source>
</evidence>
<evidence type="ECO:0000256" key="4">
    <source>
        <dbReference type="SAM" id="MobiDB-lite"/>
    </source>
</evidence>
<keyword evidence="5" id="KW-1133">Transmembrane helix</keyword>
<dbReference type="RefSeq" id="WP_183370360.1">
    <property type="nucleotide sequence ID" value="NZ_BAABHL010000127.1"/>
</dbReference>
<dbReference type="SUPFAM" id="SSF55874">
    <property type="entry name" value="ATPase domain of HSP90 chaperone/DNA topoisomerase II/histidine kinase"/>
    <property type="match status" value="1"/>
</dbReference>
<dbReference type="InterPro" id="IPR036890">
    <property type="entry name" value="HATPase_C_sf"/>
</dbReference>
<feature type="transmembrane region" description="Helical" evidence="5">
    <location>
        <begin position="38"/>
        <end position="60"/>
    </location>
</feature>
<gene>
    <name evidence="7" type="ORF">BKA16_001853</name>
</gene>
<feature type="transmembrane region" description="Helical" evidence="5">
    <location>
        <begin position="131"/>
        <end position="148"/>
    </location>
</feature>
<evidence type="ECO:0000313" key="8">
    <source>
        <dbReference type="Proteomes" id="UP000551501"/>
    </source>
</evidence>
<dbReference type="InterPro" id="IPR050482">
    <property type="entry name" value="Sensor_HK_TwoCompSys"/>
</dbReference>
<dbReference type="InterPro" id="IPR003594">
    <property type="entry name" value="HATPase_dom"/>
</dbReference>
<keyword evidence="5" id="KW-0472">Membrane</keyword>
<feature type="transmembrane region" description="Helical" evidence="5">
    <location>
        <begin position="155"/>
        <end position="173"/>
    </location>
</feature>
<keyword evidence="2 7" id="KW-0418">Kinase</keyword>
<feature type="transmembrane region" description="Helical" evidence="5">
    <location>
        <begin position="72"/>
        <end position="91"/>
    </location>
</feature>
<organism evidence="7 8">
    <name type="scientific">Gordonia humi</name>
    <dbReference type="NCBI Taxonomy" id="686429"/>
    <lineage>
        <taxon>Bacteria</taxon>
        <taxon>Bacillati</taxon>
        <taxon>Actinomycetota</taxon>
        <taxon>Actinomycetes</taxon>
        <taxon>Mycobacteriales</taxon>
        <taxon>Gordoniaceae</taxon>
        <taxon>Gordonia</taxon>
    </lineage>
</organism>
<keyword evidence="1" id="KW-0808">Transferase</keyword>
<dbReference type="PANTHER" id="PTHR24421">
    <property type="entry name" value="NITRATE/NITRITE SENSOR PROTEIN NARX-RELATED"/>
    <property type="match status" value="1"/>
</dbReference>
<dbReference type="EMBL" id="JACIFP010000001">
    <property type="protein sequence ID" value="MBB4135301.1"/>
    <property type="molecule type" value="Genomic_DNA"/>
</dbReference>
<evidence type="ECO:0000256" key="2">
    <source>
        <dbReference type="ARBA" id="ARBA00022777"/>
    </source>
</evidence>
<keyword evidence="5" id="KW-0812">Transmembrane</keyword>
<accession>A0A840EUP3</accession>
<dbReference type="Pfam" id="PF02518">
    <property type="entry name" value="HATPase_c"/>
    <property type="match status" value="1"/>
</dbReference>
<keyword evidence="3" id="KW-0902">Two-component regulatory system</keyword>
<evidence type="ECO:0000313" key="7">
    <source>
        <dbReference type="EMBL" id="MBB4135301.1"/>
    </source>
</evidence>
<feature type="transmembrane region" description="Helical" evidence="5">
    <location>
        <begin position="185"/>
        <end position="203"/>
    </location>
</feature>
<reference evidence="7 8" key="1">
    <citation type="submission" date="2020-08" db="EMBL/GenBank/DDBJ databases">
        <title>Sequencing the genomes of 1000 actinobacteria strains.</title>
        <authorList>
            <person name="Klenk H.-P."/>
        </authorList>
    </citation>
    <scope>NUCLEOTIDE SEQUENCE [LARGE SCALE GENOMIC DNA]</scope>
    <source>
        <strain evidence="7 8">DSM 45298</strain>
    </source>
</reference>
<proteinExistence type="predicted"/>